<keyword evidence="8" id="KW-1185">Reference proteome</keyword>
<dbReference type="Gene3D" id="1.20.1610.10">
    <property type="entry name" value="alpha-1,2-mannosidases domains"/>
    <property type="match status" value="1"/>
</dbReference>
<dbReference type="InterPro" id="IPR012939">
    <property type="entry name" value="Glyco_hydro_92"/>
</dbReference>
<comment type="cofactor">
    <cofactor evidence="1">
        <name>Ca(2+)</name>
        <dbReference type="ChEBI" id="CHEBI:29108"/>
    </cofactor>
</comment>
<dbReference type="NCBIfam" id="TIGR01180">
    <property type="entry name" value="aman2_put"/>
    <property type="match status" value="1"/>
</dbReference>
<dbReference type="InterPro" id="IPR005887">
    <property type="entry name" value="GH92_a_mannosidase_put"/>
</dbReference>
<dbReference type="GO" id="GO:0016787">
    <property type="term" value="F:hydrolase activity"/>
    <property type="evidence" value="ECO:0007669"/>
    <property type="project" value="UniProtKB-KW"/>
</dbReference>
<dbReference type="InterPro" id="IPR050883">
    <property type="entry name" value="PNGase"/>
</dbReference>
<dbReference type="InterPro" id="IPR041371">
    <property type="entry name" value="GH92_N"/>
</dbReference>
<evidence type="ECO:0000313" key="7">
    <source>
        <dbReference type="EMBL" id="NOU60722.1"/>
    </source>
</evidence>
<dbReference type="PANTHER" id="PTHR12143:SF39">
    <property type="entry name" value="SECRETED PROTEIN"/>
    <property type="match status" value="1"/>
</dbReference>
<evidence type="ECO:0000256" key="3">
    <source>
        <dbReference type="ARBA" id="ARBA00022837"/>
    </source>
</evidence>
<feature type="domain" description="Glycosyl hydrolase family 92" evidence="5">
    <location>
        <begin position="264"/>
        <end position="724"/>
    </location>
</feature>
<dbReference type="SUPFAM" id="SSF48208">
    <property type="entry name" value="Six-hairpin glycosidases"/>
    <property type="match status" value="1"/>
</dbReference>
<evidence type="ECO:0000256" key="4">
    <source>
        <dbReference type="SAM" id="SignalP"/>
    </source>
</evidence>
<feature type="chain" id="PRO_5045461231" evidence="4">
    <location>
        <begin position="21"/>
        <end position="740"/>
    </location>
</feature>
<evidence type="ECO:0000256" key="1">
    <source>
        <dbReference type="ARBA" id="ARBA00001913"/>
    </source>
</evidence>
<evidence type="ECO:0000259" key="6">
    <source>
        <dbReference type="Pfam" id="PF17678"/>
    </source>
</evidence>
<dbReference type="Proteomes" id="UP000732105">
    <property type="component" value="Unassembled WGS sequence"/>
</dbReference>
<proteinExistence type="predicted"/>
<dbReference type="Gene3D" id="3.30.2080.10">
    <property type="entry name" value="GH92 mannosidase domain"/>
    <property type="match status" value="1"/>
</dbReference>
<comment type="subunit">
    <text evidence="2">Monomer.</text>
</comment>
<dbReference type="Gene3D" id="2.70.98.10">
    <property type="match status" value="1"/>
</dbReference>
<dbReference type="PANTHER" id="PTHR12143">
    <property type="entry name" value="PEPTIDE N-GLYCANASE PNGASE -RELATED"/>
    <property type="match status" value="1"/>
</dbReference>
<keyword evidence="4" id="KW-0732">Signal</keyword>
<dbReference type="PROSITE" id="PS51257">
    <property type="entry name" value="PROKAR_LIPOPROTEIN"/>
    <property type="match status" value="1"/>
</dbReference>
<dbReference type="RefSeq" id="WP_171595993.1">
    <property type="nucleotide sequence ID" value="NZ_RZNH01000021.1"/>
</dbReference>
<dbReference type="EMBL" id="RZNH01000021">
    <property type="protein sequence ID" value="NOU60722.1"/>
    <property type="molecule type" value="Genomic_DNA"/>
</dbReference>
<name>A0ABX1WXF9_9BACT</name>
<keyword evidence="7" id="KW-0378">Hydrolase</keyword>
<dbReference type="InterPro" id="IPR014718">
    <property type="entry name" value="GH-type_carb-bd"/>
</dbReference>
<feature type="domain" description="Glycosyl hydrolase family 92 N-terminal" evidence="6">
    <location>
        <begin position="35"/>
        <end position="258"/>
    </location>
</feature>
<comment type="caution">
    <text evidence="7">The sequence shown here is derived from an EMBL/GenBank/DDBJ whole genome shotgun (WGS) entry which is preliminary data.</text>
</comment>
<feature type="signal peptide" evidence="4">
    <location>
        <begin position="1"/>
        <end position="20"/>
    </location>
</feature>
<dbReference type="InterPro" id="IPR008928">
    <property type="entry name" value="6-hairpin_glycosidase_sf"/>
</dbReference>
<gene>
    <name evidence="7" type="ORF">ELS83_12935</name>
</gene>
<protein>
    <submittedName>
        <fullName evidence="7">Glycoside hydrolase family 92 protein</fullName>
    </submittedName>
</protein>
<dbReference type="Pfam" id="PF07971">
    <property type="entry name" value="Glyco_hydro_92"/>
    <property type="match status" value="1"/>
</dbReference>
<accession>A0ABX1WXF9</accession>
<evidence type="ECO:0000256" key="2">
    <source>
        <dbReference type="ARBA" id="ARBA00011245"/>
    </source>
</evidence>
<dbReference type="Gene3D" id="1.20.1050.60">
    <property type="entry name" value="alpha-1,2-mannosidase"/>
    <property type="match status" value="1"/>
</dbReference>
<keyword evidence="3" id="KW-0106">Calcium</keyword>
<dbReference type="Pfam" id="PF17678">
    <property type="entry name" value="Glyco_hydro_92N"/>
    <property type="match status" value="1"/>
</dbReference>
<reference evidence="7 8" key="1">
    <citation type="submission" date="2018-12" db="EMBL/GenBank/DDBJ databases">
        <title>Marinifilum JC070 sp. nov., a marine bacterium isolated from Yongle Blue Hole in the South China Sea.</title>
        <authorList>
            <person name="Fu T."/>
        </authorList>
    </citation>
    <scope>NUCLEOTIDE SEQUENCE [LARGE SCALE GENOMIC DNA]</scope>
    <source>
        <strain evidence="7 8">JC070</strain>
    </source>
</reference>
<evidence type="ECO:0000313" key="8">
    <source>
        <dbReference type="Proteomes" id="UP000732105"/>
    </source>
</evidence>
<sequence>MNKHFAFRIFLTLPIFILLSCVSTGQKSNSYIHKVDPYIGSGGHGHVFVGANLPFGMVQLGPNNVFKGWDWCSGYHYSDSTLTGFAHTHLSGTGIGDYGDLLFMPVALDSIPKHQIGMEDWTALYTHDDEHVQPGYYSIHIDKYNVFAELTATERVGVHRYTFKNNDAAQLIIDLHSGIGWDQFTDGKLEQIDDYTIAGHRFSKGWSKNQKLYFHAQFSLKIKSVNVLETKYSNGSNPRTFLIEFEEGNELMAKTALSPIGIEGAKNNLTAEVPHWDFNKVKMAAEKKWNDELLAIEAKFNNPSDEKIFYTALYHTAFFPSLFNDHNGDYIGVDDRVVNSQVEHYTVFSLWDTYRALHPLFTITQADKVNDMVNTMLEIYKKQGKLPVWHLSGSETNTMIGNHAIPVIVDAYLKGFDGFDAELAFEAIKASSMLDFEGMKFVKEMGFIPADSIHESVAIGLEYAIDDWCVAAMAKKMGKTEDYNYFSQRAKAYTHYFDKDLRFMRGKLASGEFREVFDPVHSKHRADDYCEGNAWQYTWLVPHDPYGLIDLFGGEDAFVQKLDSLFTISSDLGEEASSDISGLIGQYAHGNEPGHHTTYLYAFVGQQWKTAKRVRQILKTLYHDAPNGLSGNEDCGQMSAWYIYSALGFYPVNSANGVYVFGSPVVSEAKINLAGNRSLVITTENNNDENIYIQSVELNGKSYHKSFITHKDIVKGGTLKFVMGAEPNFTFGSAFENRPQ</sequence>
<organism evidence="7 8">
    <name type="scientific">Marinifilum caeruleilacunae</name>
    <dbReference type="NCBI Taxonomy" id="2499076"/>
    <lineage>
        <taxon>Bacteria</taxon>
        <taxon>Pseudomonadati</taxon>
        <taxon>Bacteroidota</taxon>
        <taxon>Bacteroidia</taxon>
        <taxon>Marinilabiliales</taxon>
        <taxon>Marinifilaceae</taxon>
    </lineage>
</organism>
<evidence type="ECO:0000259" key="5">
    <source>
        <dbReference type="Pfam" id="PF07971"/>
    </source>
</evidence>